<evidence type="ECO:0000313" key="1">
    <source>
        <dbReference type="EMBL" id="GAX47889.1"/>
    </source>
</evidence>
<reference evidence="2" key="1">
    <citation type="submission" date="2017-08" db="EMBL/GenBank/DDBJ databases">
        <title>Draft genome sequence of Lactococcus sp. strain Rs-Y01, isolated from the gut of the lower termite Reticulitermes speratus.</title>
        <authorList>
            <person name="Ohkuma M."/>
            <person name="Yuki M."/>
        </authorList>
    </citation>
    <scope>NUCLEOTIDE SEQUENCE [LARGE SCALE GENOMIC DNA]</scope>
    <source>
        <strain evidence="2">Rs-Y01</strain>
    </source>
</reference>
<name>A0A224X0Y3_9LACT</name>
<comment type="caution">
    <text evidence="1">The sequence shown here is derived from an EMBL/GenBank/DDBJ whole genome shotgun (WGS) entry which is preliminary data.</text>
</comment>
<dbReference type="EMBL" id="BEDT01000003">
    <property type="protein sequence ID" value="GAX47889.1"/>
    <property type="molecule type" value="Genomic_DNA"/>
</dbReference>
<accession>A0A224X0Y3</accession>
<dbReference type="Proteomes" id="UP000218689">
    <property type="component" value="Unassembled WGS sequence"/>
</dbReference>
<sequence>MLDFAIQALENVVAGILLIIIEKMMDQDK</sequence>
<protein>
    <submittedName>
        <fullName evidence="1">Uncharacterized protein</fullName>
    </submittedName>
</protein>
<organism evidence="1 2">
    <name type="scientific">Pseudolactococcus reticulitermitis</name>
    <dbReference type="NCBI Taxonomy" id="2025039"/>
    <lineage>
        <taxon>Bacteria</taxon>
        <taxon>Bacillati</taxon>
        <taxon>Bacillota</taxon>
        <taxon>Bacilli</taxon>
        <taxon>Lactobacillales</taxon>
        <taxon>Streptococcaceae</taxon>
        <taxon>Pseudolactococcus</taxon>
    </lineage>
</organism>
<dbReference type="AlphaFoldDB" id="A0A224X0Y3"/>
<proteinExistence type="predicted"/>
<gene>
    <name evidence="1" type="ORF">RsY01_1493</name>
</gene>
<keyword evidence="2" id="KW-1185">Reference proteome</keyword>
<evidence type="ECO:0000313" key="2">
    <source>
        <dbReference type="Proteomes" id="UP000218689"/>
    </source>
</evidence>